<dbReference type="PANTHER" id="PTHR32294:SF0">
    <property type="entry name" value="DNA POLYMERASE III SUBUNIT ALPHA"/>
    <property type="match status" value="1"/>
</dbReference>
<comment type="catalytic activity">
    <reaction evidence="7">
        <text>DNA(n) + a 2'-deoxyribonucleoside 5'-triphosphate = DNA(n+1) + diphosphate</text>
        <dbReference type="Rhea" id="RHEA:22508"/>
        <dbReference type="Rhea" id="RHEA-COMP:17339"/>
        <dbReference type="Rhea" id="RHEA-COMP:17340"/>
        <dbReference type="ChEBI" id="CHEBI:33019"/>
        <dbReference type="ChEBI" id="CHEBI:61560"/>
        <dbReference type="ChEBI" id="CHEBI:173112"/>
        <dbReference type="EC" id="2.7.7.7"/>
    </reaction>
</comment>
<feature type="domain" description="Bacterial DNA polymerase III alpha subunit NTPase" evidence="10">
    <location>
        <begin position="247"/>
        <end position="482"/>
    </location>
</feature>
<sequence length="1033" mass="119491">MRYGTFKEEELIDLAVANGLQTIVLTDINNTSACLNFVRLLEGKSQKPVIGIDFRRDHQALYVAIAKNNAGFQEMNSHLSFHLENKIPIPDQAPEFENSFVIYPLKKVMEMKKIRFRESEFIGISIAALRKLPFTDYIKLKDKLVVLQTVSFRNKRDFNAHRLLRCIDLNILLSQLPEDQQGSIQDQMIPLVNLEKVFEEYPYILKNTTQLLEECSICFDYDKSLLNANQKTYHRDRANNVAADLELLKQLAQEGIPYRYEQSTPDIVQRIEKEITTVARKGFVAYFLINWEICKYARDKGYFYVGRGSGANSILAYLLQITEVDPIELDLYFERFINDYRSSPPDFDLDFSWDDREDVTRFIFDRFDNVALLATYNTFQYRAVIRELGKVFGLPKADIDQLSTGDLRHSKLDQMHRLVLKYAHHIKDKPNYTSIHAGGILITERPLHYYSATSLPPKGFPTVQFDMHIAEDAGIHKFDILAQRGLGKIRDAIQIIKKNQPEAQVADVRRDTKKFMKDASINAMISQAKCIGCFYVESPAMRMLLSKLATDDYIGLVAASSVIRPGVAQSGMMREFILRTRYPEKRAEAHPIMQSIMPETYGIMVYQEDVIKVAHYYAKLDLGEADILRRGMSGKYRSREEFQKVEQKYYQNCLDQGYDPAESQEIWNQIKSFAGYAFAKGHSASYAVESYQSLYLKRYFPLEYMTATLNNGGGFYRPELYVHEAKMCGATIEAPCINHSDIANTIEGTTIYLGYSYLKELEHKTMKHIVEARWRDGAFQSLEDFINRVLISVDQISILIRINAFRFTGMDRYELLWQALFKMDKNPKKVIQKQLFVPKYKESHIPRLTTTQQELAFEQIELLGFPLCSHFDLLASPTRNNKTRKDLKAHLNSMILIYGYVINIKTTHTGKGMRMQFGTFIDRDGHFFDTVMFPSVAARITFRGSGIYAVYGKVVEEFYFYSIEVQNMEKADYIQDPRYAEDNPQTMQRLDKQASLRERRMGNGNGYRRQELPHEKVEIHQPGGSRKPGKVRE</sequence>
<evidence type="ECO:0000259" key="12">
    <source>
        <dbReference type="Pfam" id="PF17657"/>
    </source>
</evidence>
<dbReference type="HOGENOM" id="CLU_001600_0_1_10"/>
<dbReference type="GO" id="GO:0006260">
    <property type="term" value="P:DNA replication"/>
    <property type="evidence" value="ECO:0007669"/>
    <property type="project" value="UniProtKB-KW"/>
</dbReference>
<evidence type="ECO:0000256" key="7">
    <source>
        <dbReference type="ARBA" id="ARBA00049244"/>
    </source>
</evidence>
<evidence type="ECO:0000313" key="14">
    <source>
        <dbReference type="Proteomes" id="UP000031760"/>
    </source>
</evidence>
<proteinExistence type="predicted"/>
<dbReference type="Pfam" id="PF14579">
    <property type="entry name" value="HHH_6"/>
    <property type="match status" value="1"/>
</dbReference>
<keyword evidence="4" id="KW-0548">Nucleotidyltransferase</keyword>
<feature type="domain" description="DNA polymerase helix-hairpin-helix motif" evidence="11">
    <location>
        <begin position="729"/>
        <end position="814"/>
    </location>
</feature>
<keyword evidence="5" id="KW-0235">DNA replication</keyword>
<dbReference type="InterPro" id="IPR004013">
    <property type="entry name" value="PHP_dom"/>
</dbReference>
<dbReference type="Proteomes" id="UP000031760">
    <property type="component" value="Chromosome"/>
</dbReference>
<reference evidence="13 14" key="1">
    <citation type="journal article" date="2014" name="Proc. Natl. Acad. Sci. U.S.A.">
        <title>Functional characterization of flavobacteria rhodopsins reveals a unique class of light-driven chloride pump in bacteria.</title>
        <authorList>
            <person name="Yoshizawa S."/>
            <person name="Kumagai Y."/>
            <person name="Kim H."/>
            <person name="Ogura Y."/>
            <person name="Hayashi T."/>
            <person name="Iwasaki W."/>
            <person name="DeLong E.F."/>
            <person name="Kogure K."/>
        </authorList>
    </citation>
    <scope>NUCLEOTIDE SEQUENCE [LARGE SCALE GENOMIC DNA]</scope>
    <source>
        <strain evidence="13 14">S1-08</strain>
    </source>
</reference>
<evidence type="ECO:0000256" key="6">
    <source>
        <dbReference type="ARBA" id="ARBA00022932"/>
    </source>
</evidence>
<dbReference type="Gene3D" id="1.10.150.870">
    <property type="match status" value="1"/>
</dbReference>
<evidence type="ECO:0000256" key="8">
    <source>
        <dbReference type="SAM" id="MobiDB-lite"/>
    </source>
</evidence>
<dbReference type="KEGG" id="nmf:NMS_1055"/>
<gene>
    <name evidence="13" type="ORF">NMS_1055</name>
</gene>
<evidence type="ECO:0000256" key="5">
    <source>
        <dbReference type="ARBA" id="ARBA00022705"/>
    </source>
</evidence>
<dbReference type="STRING" id="1454201.NMS_1055"/>
<feature type="compositionally biased region" description="Basic and acidic residues" evidence="8">
    <location>
        <begin position="1008"/>
        <end position="1019"/>
    </location>
</feature>
<dbReference type="InterPro" id="IPR029460">
    <property type="entry name" value="DNAPol_HHH"/>
</dbReference>
<dbReference type="Pfam" id="PF17657">
    <property type="entry name" value="DNA_pol3_finger"/>
    <property type="match status" value="1"/>
</dbReference>
<name>W8VPI2_9FLAO</name>
<dbReference type="Gene3D" id="3.20.20.140">
    <property type="entry name" value="Metal-dependent hydrolases"/>
    <property type="match status" value="1"/>
</dbReference>
<dbReference type="NCBIfam" id="TIGR00594">
    <property type="entry name" value="polc"/>
    <property type="match status" value="1"/>
</dbReference>
<evidence type="ECO:0000259" key="11">
    <source>
        <dbReference type="Pfam" id="PF14579"/>
    </source>
</evidence>
<organism evidence="13 14">
    <name type="scientific">Nonlabens marinus S1-08</name>
    <dbReference type="NCBI Taxonomy" id="1454201"/>
    <lineage>
        <taxon>Bacteria</taxon>
        <taxon>Pseudomonadati</taxon>
        <taxon>Bacteroidota</taxon>
        <taxon>Flavobacteriia</taxon>
        <taxon>Flavobacteriales</taxon>
        <taxon>Flavobacteriaceae</taxon>
        <taxon>Nonlabens</taxon>
    </lineage>
</organism>
<dbReference type="EMBL" id="AP014548">
    <property type="protein sequence ID" value="BAO55064.1"/>
    <property type="molecule type" value="Genomic_DNA"/>
</dbReference>
<dbReference type="CDD" id="cd04485">
    <property type="entry name" value="DnaE_OBF"/>
    <property type="match status" value="1"/>
</dbReference>
<accession>W8VPI2</accession>
<dbReference type="Pfam" id="PF02811">
    <property type="entry name" value="PHP"/>
    <property type="match status" value="1"/>
</dbReference>
<dbReference type="InterPro" id="IPR040982">
    <property type="entry name" value="DNA_pol3_finger"/>
</dbReference>
<dbReference type="EC" id="2.7.7.7" evidence="1"/>
<dbReference type="GO" id="GO:0008408">
    <property type="term" value="F:3'-5' exonuclease activity"/>
    <property type="evidence" value="ECO:0007669"/>
    <property type="project" value="InterPro"/>
</dbReference>
<evidence type="ECO:0000256" key="4">
    <source>
        <dbReference type="ARBA" id="ARBA00022695"/>
    </source>
</evidence>
<feature type="region of interest" description="Disordered" evidence="8">
    <location>
        <begin position="997"/>
        <end position="1033"/>
    </location>
</feature>
<dbReference type="InterPro" id="IPR004805">
    <property type="entry name" value="DnaE2/DnaE/PolC"/>
</dbReference>
<protein>
    <recommendedName>
        <fullName evidence="2">DNA polymerase III subunit alpha</fullName>
        <ecNumber evidence="1">2.7.7.7</ecNumber>
    </recommendedName>
</protein>
<feature type="domain" description="DNA polymerase III alpha subunit finger" evidence="12">
    <location>
        <begin position="487"/>
        <end position="656"/>
    </location>
</feature>
<dbReference type="Pfam" id="PF07733">
    <property type="entry name" value="DNA_pol3_alpha"/>
    <property type="match status" value="1"/>
</dbReference>
<evidence type="ECO:0000256" key="3">
    <source>
        <dbReference type="ARBA" id="ARBA00022679"/>
    </source>
</evidence>
<evidence type="ECO:0000259" key="9">
    <source>
        <dbReference type="Pfam" id="PF02811"/>
    </source>
</evidence>
<dbReference type="GO" id="GO:0003887">
    <property type="term" value="F:DNA-directed DNA polymerase activity"/>
    <property type="evidence" value="ECO:0007669"/>
    <property type="project" value="UniProtKB-KW"/>
</dbReference>
<feature type="domain" description="PHP" evidence="9">
    <location>
        <begin position="4"/>
        <end position="84"/>
    </location>
</feature>
<keyword evidence="6" id="KW-0239">DNA-directed DNA polymerase</keyword>
<evidence type="ECO:0000313" key="13">
    <source>
        <dbReference type="EMBL" id="BAO55064.1"/>
    </source>
</evidence>
<keyword evidence="14" id="KW-1185">Reference proteome</keyword>
<keyword evidence="3" id="KW-0808">Transferase</keyword>
<dbReference type="InterPro" id="IPR011708">
    <property type="entry name" value="DNA_pol3_alpha_NTPase_dom"/>
</dbReference>
<dbReference type="PANTHER" id="PTHR32294">
    <property type="entry name" value="DNA POLYMERASE III SUBUNIT ALPHA"/>
    <property type="match status" value="1"/>
</dbReference>
<dbReference type="AlphaFoldDB" id="W8VPI2"/>
<evidence type="ECO:0000256" key="2">
    <source>
        <dbReference type="ARBA" id="ARBA00019114"/>
    </source>
</evidence>
<evidence type="ECO:0000259" key="10">
    <source>
        <dbReference type="Pfam" id="PF07733"/>
    </source>
</evidence>
<evidence type="ECO:0000256" key="1">
    <source>
        <dbReference type="ARBA" id="ARBA00012417"/>
    </source>
</evidence>